<reference evidence="2" key="1">
    <citation type="submission" date="2023-10" db="EMBL/GenBank/DDBJ databases">
        <title>Mycolicibacterium fortuitum clinical isolates causing pulmonary infections in humans.</title>
        <authorList>
            <person name="Mejia-Ponce P.M."/>
            <person name="Zenteno-Cuevas R."/>
            <person name="Licona-Cassani C."/>
        </authorList>
    </citation>
    <scope>NUCLEOTIDE SEQUENCE</scope>
    <source>
        <strain evidence="2">M8</strain>
    </source>
</reference>
<dbReference type="InterPro" id="IPR000305">
    <property type="entry name" value="GIY-YIG_endonuc"/>
</dbReference>
<name>A0AAE5AA15_MYCFO</name>
<dbReference type="AlphaFoldDB" id="A0AAE5AA15"/>
<protein>
    <submittedName>
        <fullName evidence="2">GIY-YIG nuclease family protein</fullName>
    </submittedName>
</protein>
<feature type="domain" description="GIY-YIG" evidence="1">
    <location>
        <begin position="2"/>
        <end position="77"/>
    </location>
</feature>
<dbReference type="CDD" id="cd00719">
    <property type="entry name" value="GIY-YIG_SF"/>
    <property type="match status" value="1"/>
</dbReference>
<evidence type="ECO:0000259" key="1">
    <source>
        <dbReference type="PROSITE" id="PS50164"/>
    </source>
</evidence>
<dbReference type="RefSeq" id="WP_317721436.1">
    <property type="nucleotide sequence ID" value="NZ_JAWLVK010000001.1"/>
</dbReference>
<comment type="caution">
    <text evidence="2">The sequence shown here is derived from an EMBL/GenBank/DDBJ whole genome shotgun (WGS) entry which is preliminary data.</text>
</comment>
<dbReference type="PROSITE" id="PS50164">
    <property type="entry name" value="GIY_YIG"/>
    <property type="match status" value="1"/>
</dbReference>
<gene>
    <name evidence="2" type="ORF">R4485_00900</name>
</gene>
<evidence type="ECO:0000313" key="2">
    <source>
        <dbReference type="EMBL" id="MDV7288718.1"/>
    </source>
</evidence>
<proteinExistence type="predicted"/>
<sequence>MKQNILYRAYDENCTLLYIGITANPGVRLRKHAEGKDWWGQVTSIQLQHFKTRDALEEAEREAIAAESPVFNTQHNPNRREAFLAYYDDGDPEDEDFGGGEYVLESYDSPELEVTPEEREGMRAAARYMDRLLSEVAS</sequence>
<dbReference type="Pfam" id="PF01541">
    <property type="entry name" value="GIY-YIG"/>
    <property type="match status" value="1"/>
</dbReference>
<dbReference type="Proteomes" id="UP001186041">
    <property type="component" value="Unassembled WGS sequence"/>
</dbReference>
<dbReference type="EMBL" id="JAWLVV010000001">
    <property type="protein sequence ID" value="MDV7288718.1"/>
    <property type="molecule type" value="Genomic_DNA"/>
</dbReference>
<organism evidence="2 3">
    <name type="scientific">Mycolicibacterium fortuitum</name>
    <name type="common">Mycobacterium fortuitum</name>
    <dbReference type="NCBI Taxonomy" id="1766"/>
    <lineage>
        <taxon>Bacteria</taxon>
        <taxon>Bacillati</taxon>
        <taxon>Actinomycetota</taxon>
        <taxon>Actinomycetes</taxon>
        <taxon>Mycobacteriales</taxon>
        <taxon>Mycobacteriaceae</taxon>
        <taxon>Mycolicibacterium</taxon>
    </lineage>
</organism>
<evidence type="ECO:0000313" key="3">
    <source>
        <dbReference type="Proteomes" id="UP001186041"/>
    </source>
</evidence>
<accession>A0AAE5AA15</accession>